<name>A0AA37XIZ2_9ENTE</name>
<dbReference type="Gene3D" id="1.10.150.130">
    <property type="match status" value="1"/>
</dbReference>
<dbReference type="InterPro" id="IPR010998">
    <property type="entry name" value="Integrase_recombinase_N"/>
</dbReference>
<sequence>MTKDWLNEYYRYLLVERGYSEKTKEAYEEDITNFLVFLKNSGDENYLQIDHRDVRVYLGELSEKNFSRNTVSRKIASLRSFYHYLLKQEVIEENPFSYIHLKKRISNFRVSFTKKK</sequence>
<evidence type="ECO:0000313" key="5">
    <source>
        <dbReference type="Proteomes" id="UP001157039"/>
    </source>
</evidence>
<dbReference type="InterPro" id="IPR044068">
    <property type="entry name" value="CB"/>
</dbReference>
<feature type="domain" description="Core-binding (CB)" evidence="3">
    <location>
        <begin position="1"/>
        <end position="86"/>
    </location>
</feature>
<dbReference type="Proteomes" id="UP001157039">
    <property type="component" value="Unassembled WGS sequence"/>
</dbReference>
<reference evidence="4 5" key="1">
    <citation type="journal article" date="2014" name="Int. J. Syst. Evol. Microbiol.">
        <title>Complete genome sequence of Corynebacterium casei LMG S-19264T (=DSM 44701T), isolated from a smear-ripened cheese.</title>
        <authorList>
            <consortium name="US DOE Joint Genome Institute (JGI-PGF)"/>
            <person name="Walter F."/>
            <person name="Albersmeier A."/>
            <person name="Kalinowski J."/>
            <person name="Ruckert C."/>
        </authorList>
    </citation>
    <scope>NUCLEOTIDE SEQUENCE [LARGE SCALE GENOMIC DNA]</scope>
    <source>
        <strain evidence="4 5">NBRC 114545</strain>
    </source>
</reference>
<accession>A0AA37XIZ2</accession>
<keyword evidence="1 2" id="KW-0238">DNA-binding</keyword>
<dbReference type="SUPFAM" id="SSF47823">
    <property type="entry name" value="lambda integrase-like, N-terminal domain"/>
    <property type="match status" value="1"/>
</dbReference>
<proteinExistence type="predicted"/>
<dbReference type="GO" id="GO:0015074">
    <property type="term" value="P:DNA integration"/>
    <property type="evidence" value="ECO:0007669"/>
    <property type="project" value="InterPro"/>
</dbReference>
<dbReference type="PROSITE" id="PS51900">
    <property type="entry name" value="CB"/>
    <property type="match status" value="1"/>
</dbReference>
<dbReference type="GO" id="GO:0003677">
    <property type="term" value="F:DNA binding"/>
    <property type="evidence" value="ECO:0007669"/>
    <property type="project" value="UniProtKB-UniRule"/>
</dbReference>
<evidence type="ECO:0000256" key="2">
    <source>
        <dbReference type="PROSITE-ProRule" id="PRU01248"/>
    </source>
</evidence>
<dbReference type="EMBL" id="BSUW01000001">
    <property type="protein sequence ID" value="GMA71462.1"/>
    <property type="molecule type" value="Genomic_DNA"/>
</dbReference>
<organism evidence="4 5">
    <name type="scientific">Tetragenococcus osmophilus</name>
    <dbReference type="NCBI Taxonomy" id="526944"/>
    <lineage>
        <taxon>Bacteria</taxon>
        <taxon>Bacillati</taxon>
        <taxon>Bacillota</taxon>
        <taxon>Bacilli</taxon>
        <taxon>Lactobacillales</taxon>
        <taxon>Enterococcaceae</taxon>
        <taxon>Tetragenococcus</taxon>
    </lineage>
</organism>
<evidence type="ECO:0000313" key="4">
    <source>
        <dbReference type="EMBL" id="GMA71462.1"/>
    </source>
</evidence>
<evidence type="ECO:0000256" key="1">
    <source>
        <dbReference type="ARBA" id="ARBA00023125"/>
    </source>
</evidence>
<gene>
    <name evidence="4" type="ORF">GCM10025885_05110</name>
</gene>
<dbReference type="Pfam" id="PF02899">
    <property type="entry name" value="Phage_int_SAM_1"/>
    <property type="match status" value="1"/>
</dbReference>
<dbReference type="InterPro" id="IPR004107">
    <property type="entry name" value="Integrase_SAM-like_N"/>
</dbReference>
<protein>
    <recommendedName>
        <fullName evidence="3">Core-binding (CB) domain-containing protein</fullName>
    </recommendedName>
</protein>
<comment type="caution">
    <text evidence="4">The sequence shown here is derived from an EMBL/GenBank/DDBJ whole genome shotgun (WGS) entry which is preliminary data.</text>
</comment>
<evidence type="ECO:0000259" key="3">
    <source>
        <dbReference type="PROSITE" id="PS51900"/>
    </source>
</evidence>
<dbReference type="AlphaFoldDB" id="A0AA37XIZ2"/>